<feature type="region of interest" description="Disordered" evidence="1">
    <location>
        <begin position="394"/>
        <end position="422"/>
    </location>
</feature>
<protein>
    <recommendedName>
        <fullName evidence="4">FBD domain-containing protein</fullName>
    </recommendedName>
</protein>
<dbReference type="PANTHER" id="PTHR34709:SF61">
    <property type="entry name" value="OS07G0229100 PROTEIN"/>
    <property type="match status" value="1"/>
</dbReference>
<evidence type="ECO:0000256" key="1">
    <source>
        <dbReference type="SAM" id="MobiDB-lite"/>
    </source>
</evidence>
<accession>A0A1E5UYZ0</accession>
<reference evidence="2 3" key="1">
    <citation type="submission" date="2016-09" db="EMBL/GenBank/DDBJ databases">
        <title>The draft genome of Dichanthelium oligosanthes: A C3 panicoid grass species.</title>
        <authorList>
            <person name="Studer A.J."/>
            <person name="Schnable J.C."/>
            <person name="Brutnell T.P."/>
        </authorList>
    </citation>
    <scope>NUCLEOTIDE SEQUENCE [LARGE SCALE GENOMIC DNA]</scope>
    <source>
        <strain evidence="3">cv. Kellogg 1175</strain>
        <tissue evidence="2">Leaf</tissue>
    </source>
</reference>
<evidence type="ECO:0008006" key="4">
    <source>
        <dbReference type="Google" id="ProtNLM"/>
    </source>
</evidence>
<dbReference type="STRING" id="888268.A0A1E5UYZ0"/>
<evidence type="ECO:0000313" key="2">
    <source>
        <dbReference type="EMBL" id="OEL18116.1"/>
    </source>
</evidence>
<dbReference type="EMBL" id="LWDX02057663">
    <property type="protein sequence ID" value="OEL18116.1"/>
    <property type="molecule type" value="Genomic_DNA"/>
</dbReference>
<organism evidence="2 3">
    <name type="scientific">Dichanthelium oligosanthes</name>
    <dbReference type="NCBI Taxonomy" id="888268"/>
    <lineage>
        <taxon>Eukaryota</taxon>
        <taxon>Viridiplantae</taxon>
        <taxon>Streptophyta</taxon>
        <taxon>Embryophyta</taxon>
        <taxon>Tracheophyta</taxon>
        <taxon>Spermatophyta</taxon>
        <taxon>Magnoliopsida</taxon>
        <taxon>Liliopsida</taxon>
        <taxon>Poales</taxon>
        <taxon>Poaceae</taxon>
        <taxon>PACMAD clade</taxon>
        <taxon>Panicoideae</taxon>
        <taxon>Panicodae</taxon>
        <taxon>Paniceae</taxon>
        <taxon>Dichantheliinae</taxon>
        <taxon>Dichanthelium</taxon>
    </lineage>
</organism>
<feature type="compositionally biased region" description="Basic and acidic residues" evidence="1">
    <location>
        <begin position="412"/>
        <end position="422"/>
    </location>
</feature>
<sequence length="923" mass="103743">MKWPMVSHSLFYLVARKGTLSEVWARTSVLSRRWRHVWPLLPELRFHYVPDGHRIREVLLAPDVPPPLRLIFVFTQDPAPDSLGAWLPDAARRLWGDLIYYNILPATEEEEEEEAGEAGDVQLPCFENATGIHLTLRLQFLSLTLPSAGTFARLINLTLYGVRLRGPCELGDVVSSQRCPSLQKLSVNKALGVHKLSIDSKSLQVDLYYLKGLRQLKIAAPVLKELKLFRCFVMNKSVADISATQLVVLEWRDSHDLISVQHGNLGLIHGGSKRRTQLWTQLISYAQAVYWYKKIVAGCICDQPTNWMATELSLDRLEEVEITDLKGADHEVVFLERLFSWATVLKKMTITFDHPVSKNKARELLQTIASFSRPETPVSFTCIMVRTNFPKSKSVPISMDQSGGESAAKHPKPPDDGDGEDRLSELPDDLLALILVRLDTAAEAARTRVFSSRWPRVWAILTELCFHLAPDGHRICQIIDVPEAPKLRSISVTTEDARADSVAAWLPAAARRLSGDLFYHNMFRGNDEEEEEEGDEGEGEAAAGGRGEVLLPCFEKATMISLNLGFLALALPSLGVFDLLTTLYLSRVRFGGPCELGTVVSSPRCPCLQKLQVRYCRGLDNLSIHSKTLLEIKLENLYILRHLTIVAPTLEKLGLDYSFLDDDPSDPVANISAPQLVSLLWRDVYDSRYVHLGNFGRLQRLSTLFIAYGNQYNRNQNSHCLRLLQRFQDLHSLNLTIIYLTVSAHPSVGVLELRYQDEDGFQYLMEDMTTLPQISFLHLAVFNEGCICDQPTSWKTEGLVLNQLEYVTIIGLQGAEHEVTFVKQLFNWVLVLKKMKITFDAQITESKARKFRQALAGSLRPETSVEFYMFHDVGNTSTYLLAPEGQDTGCCKSSSGRCLWTGRSVNVAMSGYVLIESCKTSNG</sequence>
<gene>
    <name evidence="2" type="ORF">BAE44_0020865</name>
</gene>
<dbReference type="OrthoDB" id="693760at2759"/>
<dbReference type="AlphaFoldDB" id="A0A1E5UYZ0"/>
<keyword evidence="3" id="KW-1185">Reference proteome</keyword>
<proteinExistence type="predicted"/>
<dbReference type="InterPro" id="IPR032675">
    <property type="entry name" value="LRR_dom_sf"/>
</dbReference>
<dbReference type="PANTHER" id="PTHR34709">
    <property type="entry name" value="OS10G0396666 PROTEIN"/>
    <property type="match status" value="1"/>
</dbReference>
<dbReference type="InterPro" id="IPR036047">
    <property type="entry name" value="F-box-like_dom_sf"/>
</dbReference>
<dbReference type="Gene3D" id="3.80.10.10">
    <property type="entry name" value="Ribonuclease Inhibitor"/>
    <property type="match status" value="1"/>
</dbReference>
<comment type="caution">
    <text evidence="2">The sequence shown here is derived from an EMBL/GenBank/DDBJ whole genome shotgun (WGS) entry which is preliminary data.</text>
</comment>
<dbReference type="SUPFAM" id="SSF81383">
    <property type="entry name" value="F-box domain"/>
    <property type="match status" value="1"/>
</dbReference>
<evidence type="ECO:0000313" key="3">
    <source>
        <dbReference type="Proteomes" id="UP000095767"/>
    </source>
</evidence>
<dbReference type="Proteomes" id="UP000095767">
    <property type="component" value="Unassembled WGS sequence"/>
</dbReference>
<dbReference type="InterPro" id="IPR055312">
    <property type="entry name" value="FBL15-like"/>
</dbReference>
<name>A0A1E5UYZ0_9POAL</name>
<dbReference type="SUPFAM" id="SSF52047">
    <property type="entry name" value="RNI-like"/>
    <property type="match status" value="1"/>
</dbReference>